<dbReference type="InterPro" id="IPR013762">
    <property type="entry name" value="Integrase-like_cat_sf"/>
</dbReference>
<protein>
    <recommendedName>
        <fullName evidence="4">Phage integrase family protein</fullName>
    </recommendedName>
</protein>
<comment type="caution">
    <text evidence="2">The sequence shown here is derived from an EMBL/GenBank/DDBJ whole genome shotgun (WGS) entry which is preliminary data.</text>
</comment>
<dbReference type="EMBL" id="JBHTLK010000050">
    <property type="protein sequence ID" value="MFD1147925.1"/>
    <property type="molecule type" value="Genomic_DNA"/>
</dbReference>
<dbReference type="Gene3D" id="1.10.443.10">
    <property type="entry name" value="Intergrase catalytic core"/>
    <property type="match status" value="1"/>
</dbReference>
<organism evidence="2 3">
    <name type="scientific">Saccharothrix hoggarensis</name>
    <dbReference type="NCBI Taxonomy" id="913853"/>
    <lineage>
        <taxon>Bacteria</taxon>
        <taxon>Bacillati</taxon>
        <taxon>Actinomycetota</taxon>
        <taxon>Actinomycetes</taxon>
        <taxon>Pseudonocardiales</taxon>
        <taxon>Pseudonocardiaceae</taxon>
        <taxon>Saccharothrix</taxon>
    </lineage>
</organism>
<evidence type="ECO:0000256" key="1">
    <source>
        <dbReference type="ARBA" id="ARBA00023172"/>
    </source>
</evidence>
<dbReference type="RefSeq" id="WP_380723386.1">
    <property type="nucleotide sequence ID" value="NZ_JBHTLK010000050.1"/>
</dbReference>
<dbReference type="InterPro" id="IPR011010">
    <property type="entry name" value="DNA_brk_join_enz"/>
</dbReference>
<gene>
    <name evidence="2" type="ORF">ACFQ3T_12380</name>
</gene>
<sequence length="71" mass="7897">MFTAEVAAGPLARRPYDLRHACVSTWLNAGVEPTRVAEWAGHSVEVLYRVYAKCLHGGDEAAKRKILEAMR</sequence>
<reference evidence="3" key="1">
    <citation type="journal article" date="2019" name="Int. J. Syst. Evol. Microbiol.">
        <title>The Global Catalogue of Microorganisms (GCM) 10K type strain sequencing project: providing services to taxonomists for standard genome sequencing and annotation.</title>
        <authorList>
            <consortium name="The Broad Institute Genomics Platform"/>
            <consortium name="The Broad Institute Genome Sequencing Center for Infectious Disease"/>
            <person name="Wu L."/>
            <person name="Ma J."/>
        </authorList>
    </citation>
    <scope>NUCLEOTIDE SEQUENCE [LARGE SCALE GENOMIC DNA]</scope>
    <source>
        <strain evidence="3">CCUG 60214</strain>
    </source>
</reference>
<keyword evidence="1" id="KW-0233">DNA recombination</keyword>
<evidence type="ECO:0000313" key="3">
    <source>
        <dbReference type="Proteomes" id="UP001597168"/>
    </source>
</evidence>
<dbReference type="SUPFAM" id="SSF56349">
    <property type="entry name" value="DNA breaking-rejoining enzymes"/>
    <property type="match status" value="1"/>
</dbReference>
<proteinExistence type="predicted"/>
<name>A0ABW3QSZ2_9PSEU</name>
<keyword evidence="3" id="KW-1185">Reference proteome</keyword>
<dbReference type="Proteomes" id="UP001597168">
    <property type="component" value="Unassembled WGS sequence"/>
</dbReference>
<accession>A0ABW3QSZ2</accession>
<evidence type="ECO:0000313" key="2">
    <source>
        <dbReference type="EMBL" id="MFD1147925.1"/>
    </source>
</evidence>
<evidence type="ECO:0008006" key="4">
    <source>
        <dbReference type="Google" id="ProtNLM"/>
    </source>
</evidence>